<protein>
    <submittedName>
        <fullName evidence="3">Mitochondrial protein</fullName>
    </submittedName>
</protein>
<evidence type="ECO:0000313" key="3">
    <source>
        <dbReference type="EMBL" id="KAL2470537.1"/>
    </source>
</evidence>
<evidence type="ECO:0000259" key="2">
    <source>
        <dbReference type="Pfam" id="PF07727"/>
    </source>
</evidence>
<dbReference type="PANTHER" id="PTHR11439">
    <property type="entry name" value="GAG-POL-RELATED RETROTRANSPOSON"/>
    <property type="match status" value="1"/>
</dbReference>
<comment type="caution">
    <text evidence="3">The sequence shown here is derived from an EMBL/GenBank/DDBJ whole genome shotgun (WGS) entry which is preliminary data.</text>
</comment>
<dbReference type="InterPro" id="IPR013103">
    <property type="entry name" value="RVT_2"/>
</dbReference>
<feature type="region of interest" description="Disordered" evidence="1">
    <location>
        <begin position="1"/>
        <end position="29"/>
    </location>
</feature>
<evidence type="ECO:0000256" key="1">
    <source>
        <dbReference type="SAM" id="MobiDB-lite"/>
    </source>
</evidence>
<proteinExistence type="predicted"/>
<dbReference type="EMBL" id="JBFOLK010000012">
    <property type="protein sequence ID" value="KAL2470537.1"/>
    <property type="molecule type" value="Genomic_DNA"/>
</dbReference>
<reference evidence="4" key="1">
    <citation type="submission" date="2024-07" db="EMBL/GenBank/DDBJ databases">
        <title>Two chromosome-level genome assemblies of Korean endemic species Abeliophyllum distichum and Forsythia ovata (Oleaceae).</title>
        <authorList>
            <person name="Jang H."/>
        </authorList>
    </citation>
    <scope>NUCLEOTIDE SEQUENCE [LARGE SCALE GENOMIC DNA]</scope>
</reference>
<keyword evidence="4" id="KW-1185">Reference proteome</keyword>
<name>A0ABD1Q2Y3_9LAMI</name>
<dbReference type="PANTHER" id="PTHR11439:SF483">
    <property type="entry name" value="PEPTIDE SYNTHASE GLIP-LIKE, PUTATIVE (AFU_ORTHOLOGUE AFUA_3G12920)-RELATED"/>
    <property type="match status" value="1"/>
</dbReference>
<sequence>MEAQITRNEHSASGGKMKSEAIGKPRHHNNPVRPNLALFAKRLIITQKIIFSNAKDANFLITLKRIVDLVYFGTNKSMVDEFKNKMMKDFEMSDLGLMRYFLGIQVKQSSSRIFLSQEKYIDDVLKKFNMSQCKLVSTPMALNEKLQVNDNAEKIDVTFYRKLIGSLIYLNTRPDFTYSVSILIKFMNKPSKNYFASAKESCDILKEQRIKTLSLKRKTIANLLATQTLTG</sequence>
<dbReference type="Pfam" id="PF07727">
    <property type="entry name" value="RVT_2"/>
    <property type="match status" value="1"/>
</dbReference>
<accession>A0ABD1Q2Y3</accession>
<dbReference type="Proteomes" id="UP001604336">
    <property type="component" value="Unassembled WGS sequence"/>
</dbReference>
<dbReference type="AlphaFoldDB" id="A0ABD1Q2Y3"/>
<evidence type="ECO:0000313" key="4">
    <source>
        <dbReference type="Proteomes" id="UP001604336"/>
    </source>
</evidence>
<gene>
    <name evidence="3" type="ORF">Adt_38673</name>
</gene>
<organism evidence="3 4">
    <name type="scientific">Abeliophyllum distichum</name>
    <dbReference type="NCBI Taxonomy" id="126358"/>
    <lineage>
        <taxon>Eukaryota</taxon>
        <taxon>Viridiplantae</taxon>
        <taxon>Streptophyta</taxon>
        <taxon>Embryophyta</taxon>
        <taxon>Tracheophyta</taxon>
        <taxon>Spermatophyta</taxon>
        <taxon>Magnoliopsida</taxon>
        <taxon>eudicotyledons</taxon>
        <taxon>Gunneridae</taxon>
        <taxon>Pentapetalae</taxon>
        <taxon>asterids</taxon>
        <taxon>lamiids</taxon>
        <taxon>Lamiales</taxon>
        <taxon>Oleaceae</taxon>
        <taxon>Forsythieae</taxon>
        <taxon>Abeliophyllum</taxon>
    </lineage>
</organism>
<feature type="domain" description="Reverse transcriptase Ty1/copia-type" evidence="2">
    <location>
        <begin position="50"/>
        <end position="140"/>
    </location>
</feature>